<dbReference type="AlphaFoldDB" id="A0A077LZN9"/>
<gene>
    <name evidence="2" type="ORF">BN12_1960003</name>
</gene>
<dbReference type="STRING" id="1194083.BN12_1960003"/>
<organism evidence="2 3">
    <name type="scientific">Nostocoides japonicum T1-X7</name>
    <dbReference type="NCBI Taxonomy" id="1194083"/>
    <lineage>
        <taxon>Bacteria</taxon>
        <taxon>Bacillati</taxon>
        <taxon>Actinomycetota</taxon>
        <taxon>Actinomycetes</taxon>
        <taxon>Micrococcales</taxon>
        <taxon>Intrasporangiaceae</taxon>
        <taxon>Nostocoides</taxon>
    </lineage>
</organism>
<evidence type="ECO:0000313" key="2">
    <source>
        <dbReference type="EMBL" id="CCH77435.1"/>
    </source>
</evidence>
<proteinExistence type="predicted"/>
<feature type="compositionally biased region" description="Pro residues" evidence="1">
    <location>
        <begin position="1"/>
        <end position="22"/>
    </location>
</feature>
<feature type="compositionally biased region" description="Polar residues" evidence="1">
    <location>
        <begin position="31"/>
        <end position="43"/>
    </location>
</feature>
<keyword evidence="3" id="KW-1185">Reference proteome</keyword>
<accession>A0A077LZN9</accession>
<protein>
    <submittedName>
        <fullName evidence="2">Uncharacterized protein</fullName>
    </submittedName>
</protein>
<feature type="region of interest" description="Disordered" evidence="1">
    <location>
        <begin position="138"/>
        <end position="194"/>
    </location>
</feature>
<reference evidence="2 3" key="1">
    <citation type="journal article" date="2013" name="ISME J.">
        <title>A metabolic model for members of the genus Tetrasphaera involved in enhanced biological phosphorus removal.</title>
        <authorList>
            <person name="Kristiansen R."/>
            <person name="Nguyen H.T.T."/>
            <person name="Saunders A.M."/>
            <person name="Nielsen J.L."/>
            <person name="Wimmer R."/>
            <person name="Le V.Q."/>
            <person name="McIlroy S.J."/>
            <person name="Petrovski S."/>
            <person name="Seviour R.J."/>
            <person name="Calteau A."/>
            <person name="Nielsen K.L."/>
            <person name="Nielsen P.H."/>
        </authorList>
    </citation>
    <scope>NUCLEOTIDE SEQUENCE [LARGE SCALE GENOMIC DNA]</scope>
    <source>
        <strain evidence="2 3">T1-X7</strain>
    </source>
</reference>
<feature type="region of interest" description="Disordered" evidence="1">
    <location>
        <begin position="1"/>
        <end position="52"/>
    </location>
</feature>
<dbReference type="Proteomes" id="UP000035721">
    <property type="component" value="Unassembled WGS sequence"/>
</dbReference>
<comment type="caution">
    <text evidence="2">The sequence shown here is derived from an EMBL/GenBank/DDBJ whole genome shotgun (WGS) entry which is preliminary data.</text>
</comment>
<evidence type="ECO:0000256" key="1">
    <source>
        <dbReference type="SAM" id="MobiDB-lite"/>
    </source>
</evidence>
<name>A0A077LZN9_9MICO</name>
<dbReference type="EMBL" id="CAJB01000108">
    <property type="protein sequence ID" value="CCH77435.1"/>
    <property type="molecule type" value="Genomic_DNA"/>
</dbReference>
<evidence type="ECO:0000313" key="3">
    <source>
        <dbReference type="Proteomes" id="UP000035721"/>
    </source>
</evidence>
<sequence>MPCPAPHPHRPSPSPAMAPPPSAGRSPSMATGSPTTSRSSTEPLTGRALRRPRWIAGADGAPGFVMAHEGTSSAAQLKNHGVYRAPAVIGDDLRIWHLRVVLVVPWCSVHHPGTIARSGSALGPSSVWRRYAADVPHRTARKGQAWTRSGRTSTTTPSPPSERLAPAVRCSACRHRGPPVRRPAGSSGRPNPGG</sequence>